<proteinExistence type="inferred from homology"/>
<dbReference type="PANTHER" id="PTHR34388:SF1">
    <property type="entry name" value="DNA POLYMERASE III SUBUNIT DELTA"/>
    <property type="match status" value="1"/>
</dbReference>
<dbReference type="InterPro" id="IPR008921">
    <property type="entry name" value="DNA_pol3_clamp-load_cplx_C"/>
</dbReference>
<gene>
    <name evidence="8" type="ORF">KYN89_07985</name>
</gene>
<comment type="similarity">
    <text evidence="6">Belongs to the DNA polymerase HolA subunit family.</text>
</comment>
<dbReference type="RefSeq" id="WP_222824578.1">
    <property type="nucleotide sequence ID" value="NZ_JAHWXP010000002.1"/>
</dbReference>
<evidence type="ECO:0000313" key="9">
    <source>
        <dbReference type="Proteomes" id="UP000759298"/>
    </source>
</evidence>
<keyword evidence="3" id="KW-0548">Nucleotidyltransferase</keyword>
<dbReference type="InterPro" id="IPR027417">
    <property type="entry name" value="P-loop_NTPase"/>
</dbReference>
<accession>A0ABS7PDB9</accession>
<comment type="catalytic activity">
    <reaction evidence="7">
        <text>DNA(n) + a 2'-deoxyribonucleoside 5'-triphosphate = DNA(n+1) + diphosphate</text>
        <dbReference type="Rhea" id="RHEA:22508"/>
        <dbReference type="Rhea" id="RHEA-COMP:17339"/>
        <dbReference type="Rhea" id="RHEA-COMP:17340"/>
        <dbReference type="ChEBI" id="CHEBI:33019"/>
        <dbReference type="ChEBI" id="CHEBI:61560"/>
        <dbReference type="ChEBI" id="CHEBI:173112"/>
        <dbReference type="EC" id="2.7.7.7"/>
    </reaction>
</comment>
<evidence type="ECO:0000256" key="3">
    <source>
        <dbReference type="ARBA" id="ARBA00022695"/>
    </source>
</evidence>
<dbReference type="SUPFAM" id="SSF52540">
    <property type="entry name" value="P-loop containing nucleoside triphosphate hydrolases"/>
    <property type="match status" value="1"/>
</dbReference>
<evidence type="ECO:0000256" key="4">
    <source>
        <dbReference type="ARBA" id="ARBA00022705"/>
    </source>
</evidence>
<evidence type="ECO:0000256" key="2">
    <source>
        <dbReference type="ARBA" id="ARBA00022679"/>
    </source>
</evidence>
<dbReference type="SUPFAM" id="SSF48019">
    <property type="entry name" value="post-AAA+ oligomerization domain-like"/>
    <property type="match status" value="1"/>
</dbReference>
<dbReference type="PANTHER" id="PTHR34388">
    <property type="entry name" value="DNA POLYMERASE III SUBUNIT DELTA"/>
    <property type="match status" value="1"/>
</dbReference>
<dbReference type="EC" id="2.7.7.7" evidence="1"/>
<evidence type="ECO:0000256" key="6">
    <source>
        <dbReference type="ARBA" id="ARBA00034754"/>
    </source>
</evidence>
<dbReference type="EMBL" id="JAHWXP010000002">
    <property type="protein sequence ID" value="MBY8336986.1"/>
    <property type="molecule type" value="Genomic_DNA"/>
</dbReference>
<dbReference type="NCBIfam" id="TIGR01128">
    <property type="entry name" value="holA"/>
    <property type="match status" value="1"/>
</dbReference>
<name>A0ABS7PDB9_9SPHN</name>
<keyword evidence="4" id="KW-0235">DNA replication</keyword>
<evidence type="ECO:0000313" key="8">
    <source>
        <dbReference type="EMBL" id="MBY8336986.1"/>
    </source>
</evidence>
<evidence type="ECO:0000256" key="7">
    <source>
        <dbReference type="ARBA" id="ARBA00049244"/>
    </source>
</evidence>
<keyword evidence="9" id="KW-1185">Reference proteome</keyword>
<dbReference type="InterPro" id="IPR005790">
    <property type="entry name" value="DNA_polIII_delta"/>
</dbReference>
<evidence type="ECO:0000256" key="1">
    <source>
        <dbReference type="ARBA" id="ARBA00012417"/>
    </source>
</evidence>
<evidence type="ECO:0000256" key="5">
    <source>
        <dbReference type="ARBA" id="ARBA00022932"/>
    </source>
</evidence>
<comment type="caution">
    <text evidence="8">The sequence shown here is derived from an EMBL/GenBank/DDBJ whole genome shotgun (WGS) entry which is preliminary data.</text>
</comment>
<keyword evidence="5" id="KW-0239">DNA-directed DNA polymerase</keyword>
<dbReference type="Proteomes" id="UP000759298">
    <property type="component" value="Unassembled WGS sequence"/>
</dbReference>
<organism evidence="8 9">
    <name type="scientific">Alteriqipengyuania abyssalis</name>
    <dbReference type="NCBI Taxonomy" id="2860200"/>
    <lineage>
        <taxon>Bacteria</taxon>
        <taxon>Pseudomonadati</taxon>
        <taxon>Pseudomonadota</taxon>
        <taxon>Alphaproteobacteria</taxon>
        <taxon>Sphingomonadales</taxon>
        <taxon>Erythrobacteraceae</taxon>
        <taxon>Alteriqipengyuania</taxon>
    </lineage>
</organism>
<reference evidence="8 9" key="1">
    <citation type="submission" date="2021-07" db="EMBL/GenBank/DDBJ databases">
        <title>Alteriqipengyuania abyssalis NZ-12B nov, sp.nov isolated from deep sea sponge in pacific ocean.</title>
        <authorList>
            <person name="Tareen S."/>
            <person name="Wink J."/>
        </authorList>
    </citation>
    <scope>NUCLEOTIDE SEQUENCE [LARGE SCALE GENOMIC DNA]</scope>
    <source>
        <strain evidence="8 9">NZ-12B</strain>
    </source>
</reference>
<protein>
    <recommendedName>
        <fullName evidence="1">DNA-directed DNA polymerase</fullName>
        <ecNumber evidence="1">2.7.7.7</ecNumber>
    </recommendedName>
</protein>
<sequence>MAAARQQSLKANQNTFGRVAGQAARECHTFFLCGPDESAASAAAATIVGNLADAGERVDLSGAELRRDPVRLADEARSCSLFGDARHILVRATGEEAHDALKLHLEAEGEACPVLVIAVNATDKSRSAKLVAGAKGTLVAMFYPPNLGDMANTVRDLADRAGLRLGGDLAQRIARASGLDRRLAEAEVEKLALYLDAAPDTPKTADAAAWDAIGASSEEDGFMPLVNAALGGHAKRLPGELARLHTLALNPVGVALAFERRAAQLAQLSARMRPGEDVGSFVDAQKRARRIFFKDERDLAEQLRIWRGKRLDRLVSRLTALHQALLANSQQAELLLSQEIAWIARVASR</sequence>
<keyword evidence="2" id="KW-0808">Transferase</keyword>